<protein>
    <submittedName>
        <fullName evidence="1">Uncharacterized protein</fullName>
    </submittedName>
</protein>
<gene>
    <name evidence="1" type="ORF">BZG36_04928</name>
</gene>
<organism evidence="1 2">
    <name type="scientific">Bifiguratus adelaidae</name>
    <dbReference type="NCBI Taxonomy" id="1938954"/>
    <lineage>
        <taxon>Eukaryota</taxon>
        <taxon>Fungi</taxon>
        <taxon>Fungi incertae sedis</taxon>
        <taxon>Mucoromycota</taxon>
        <taxon>Mucoromycotina</taxon>
        <taxon>Endogonomycetes</taxon>
        <taxon>Endogonales</taxon>
        <taxon>Endogonales incertae sedis</taxon>
        <taxon>Bifiguratus</taxon>
    </lineage>
</organism>
<name>A0A261XX22_9FUNG</name>
<dbReference type="AlphaFoldDB" id="A0A261XX22"/>
<keyword evidence="2" id="KW-1185">Reference proteome</keyword>
<accession>A0A261XX22</accession>
<dbReference type="Proteomes" id="UP000242875">
    <property type="component" value="Unassembled WGS sequence"/>
</dbReference>
<dbReference type="OrthoDB" id="275936at2759"/>
<reference evidence="1 2" key="1">
    <citation type="journal article" date="2017" name="Mycologia">
        <title>Bifiguratus adelaidae, gen. et sp. nov., a new member of Mucoromycotina in endophytic and soil-dwelling habitats.</title>
        <authorList>
            <person name="Torres-Cruz T.J."/>
            <person name="Billingsley Tobias T.L."/>
            <person name="Almatruk M."/>
            <person name="Hesse C."/>
            <person name="Kuske C.R."/>
            <person name="Desiro A."/>
            <person name="Benucci G.M."/>
            <person name="Bonito G."/>
            <person name="Stajich J.E."/>
            <person name="Dunlap C."/>
            <person name="Arnold A.E."/>
            <person name="Porras-Alfaro A."/>
        </authorList>
    </citation>
    <scope>NUCLEOTIDE SEQUENCE [LARGE SCALE GENOMIC DNA]</scope>
    <source>
        <strain evidence="1 2">AZ0501</strain>
    </source>
</reference>
<comment type="caution">
    <text evidence="1">The sequence shown here is derived from an EMBL/GenBank/DDBJ whole genome shotgun (WGS) entry which is preliminary data.</text>
</comment>
<proteinExistence type="predicted"/>
<dbReference type="GO" id="GO:0005739">
    <property type="term" value="C:mitochondrion"/>
    <property type="evidence" value="ECO:0007669"/>
    <property type="project" value="TreeGrafter"/>
</dbReference>
<evidence type="ECO:0000313" key="1">
    <source>
        <dbReference type="EMBL" id="OZJ02902.1"/>
    </source>
</evidence>
<dbReference type="PANTHER" id="PTHR37845">
    <property type="entry name" value="SEQUENCE ORPHAN"/>
    <property type="match status" value="1"/>
</dbReference>
<dbReference type="InterPro" id="IPR038781">
    <property type="entry name" value="C365.16-ike"/>
</dbReference>
<sequence>MSRRFIARSIIENANGKTPLMQGIKQGFRTLFLKPHRFLASRQFLYIFGVYFGTYVAANTIDTTCEYAEMDSTGPKFFGTTATNMALCILKDRAFTRMFGTVASHSFPLPSYALFAARDSLTVAASFNAPQLVSHYLQKHNISTKHTADIVAQLGCPALVQFVSTPLHLLGLDLYNRSNMKLSDRAGLIRREYLKSTLARIARIGPAFGIGGVGNTLLRSTRRRILDEPIS</sequence>
<dbReference type="EMBL" id="MVBO01000118">
    <property type="protein sequence ID" value="OZJ02902.1"/>
    <property type="molecule type" value="Genomic_DNA"/>
</dbReference>
<dbReference type="PANTHER" id="PTHR37845:SF1">
    <property type="entry name" value="SEQUENCE ORPHAN"/>
    <property type="match status" value="1"/>
</dbReference>
<evidence type="ECO:0000313" key="2">
    <source>
        <dbReference type="Proteomes" id="UP000242875"/>
    </source>
</evidence>